<feature type="transmembrane region" description="Helical" evidence="1">
    <location>
        <begin position="12"/>
        <end position="33"/>
    </location>
</feature>
<reference evidence="2" key="1">
    <citation type="submission" date="2022-12" db="EMBL/GenBank/DDBJ databases">
        <title>Genome sequence of HCMS5-2.</title>
        <authorList>
            <person name="Woo H."/>
        </authorList>
    </citation>
    <scope>NUCLEOTIDE SEQUENCE</scope>
    <source>
        <strain evidence="2">HCMS5-2</strain>
    </source>
</reference>
<evidence type="ECO:0000313" key="2">
    <source>
        <dbReference type="EMBL" id="MCZ4245849.1"/>
    </source>
</evidence>
<comment type="caution">
    <text evidence="2">The sequence shown here is derived from an EMBL/GenBank/DDBJ whole genome shotgun (WGS) entry which is preliminary data.</text>
</comment>
<sequence length="214" mass="24878">MEKFTKKLLNGFLLSGIAFFGLVALTFLVVQIWPVIWDEWNEYKKGEDLQSAKITNIRLYKNDFFNQADIDTLENRSLKKWYKEREKNDMLSPNGAGDYYLEKANEEYKLQIVNLKDSIIYAEIDKSFNPFTTKAPSSTFIGSGQFTMPFPRDIINDKMQLILKNKDSVFSRFKPFVLKESLNIGAGFGARKNKEIRMVSTDGKMLVYIEFELQ</sequence>
<name>A0ABT4LGC2_9SPHI</name>
<organism evidence="2 3">
    <name type="scientific">Pedobacter punctiformis</name>
    <dbReference type="NCBI Taxonomy" id="3004097"/>
    <lineage>
        <taxon>Bacteria</taxon>
        <taxon>Pseudomonadati</taxon>
        <taxon>Bacteroidota</taxon>
        <taxon>Sphingobacteriia</taxon>
        <taxon>Sphingobacteriales</taxon>
        <taxon>Sphingobacteriaceae</taxon>
        <taxon>Pedobacter</taxon>
    </lineage>
</organism>
<proteinExistence type="predicted"/>
<evidence type="ECO:0000313" key="3">
    <source>
        <dbReference type="Proteomes" id="UP001144347"/>
    </source>
</evidence>
<keyword evidence="1" id="KW-0812">Transmembrane</keyword>
<keyword evidence="1" id="KW-0472">Membrane</keyword>
<accession>A0ABT4LGC2</accession>
<protein>
    <submittedName>
        <fullName evidence="2">Uncharacterized protein</fullName>
    </submittedName>
</protein>
<gene>
    <name evidence="2" type="ORF">O0955_17695</name>
</gene>
<keyword evidence="3" id="KW-1185">Reference proteome</keyword>
<keyword evidence="1" id="KW-1133">Transmembrane helix</keyword>
<dbReference type="RefSeq" id="WP_269428892.1">
    <property type="nucleotide sequence ID" value="NZ_JAPWGM010000007.1"/>
</dbReference>
<dbReference type="EMBL" id="JAPWGM010000007">
    <property type="protein sequence ID" value="MCZ4245849.1"/>
    <property type="molecule type" value="Genomic_DNA"/>
</dbReference>
<dbReference type="Proteomes" id="UP001144347">
    <property type="component" value="Unassembled WGS sequence"/>
</dbReference>
<evidence type="ECO:0000256" key="1">
    <source>
        <dbReference type="SAM" id="Phobius"/>
    </source>
</evidence>